<dbReference type="Proteomes" id="UP000008022">
    <property type="component" value="Unassembled WGS sequence"/>
</dbReference>
<dbReference type="Gramene" id="ORUFI03G20480.1">
    <property type="protein sequence ID" value="ORUFI03G20480.1"/>
    <property type="gene ID" value="ORUFI03G20480"/>
</dbReference>
<reference evidence="3" key="1">
    <citation type="submission" date="2013-06" db="EMBL/GenBank/DDBJ databases">
        <authorList>
            <person name="Zhao Q."/>
        </authorList>
    </citation>
    <scope>NUCLEOTIDE SEQUENCE</scope>
    <source>
        <strain evidence="3">cv. W1943</strain>
    </source>
</reference>
<feature type="region of interest" description="Disordered" evidence="1">
    <location>
        <begin position="29"/>
        <end position="62"/>
    </location>
</feature>
<proteinExistence type="predicted"/>
<feature type="compositionally biased region" description="Polar residues" evidence="1">
    <location>
        <begin position="30"/>
        <end position="41"/>
    </location>
</feature>
<sequence length="229" mass="24130">MTETGREHDVAVLPPPSWAMAHLSAHHTRTQTISNKQSGWYSSGGGGGGRRRRAERRREEARERTMEAAAAVTRLSFVPLAAAARPLLAGFMRPRVFASISSSSSSSPFSGGGGGRFFGGGGGRGRGGGGGGGGEESGAGAAAAASAAAAALRGKRGDVVRWMRREREADSREPVDFEKKTAAVWTTPEAKATKDWRKQLGEKLSHHLSTCGFQSHLLDEEEPDSGSQQ</sequence>
<dbReference type="OMA" id="QSHMLDE"/>
<protein>
    <submittedName>
        <fullName evidence="2">Uncharacterized protein</fullName>
    </submittedName>
</protein>
<dbReference type="eggNOG" id="KOG0207">
    <property type="taxonomic scope" value="Eukaryota"/>
</dbReference>
<dbReference type="EnsemblPlants" id="ORUFI03G20480.1">
    <property type="protein sequence ID" value="ORUFI03G20480.1"/>
    <property type="gene ID" value="ORUFI03G20480"/>
</dbReference>
<name>A0A0E0NVZ2_ORYRU</name>
<dbReference type="STRING" id="4529.A0A0E0NVZ2"/>
<evidence type="ECO:0000256" key="1">
    <source>
        <dbReference type="SAM" id="MobiDB-lite"/>
    </source>
</evidence>
<keyword evidence="3" id="KW-1185">Reference proteome</keyword>
<organism evidence="2 3">
    <name type="scientific">Oryza rufipogon</name>
    <name type="common">Brownbeard rice</name>
    <name type="synonym">Asian wild rice</name>
    <dbReference type="NCBI Taxonomy" id="4529"/>
    <lineage>
        <taxon>Eukaryota</taxon>
        <taxon>Viridiplantae</taxon>
        <taxon>Streptophyta</taxon>
        <taxon>Embryophyta</taxon>
        <taxon>Tracheophyta</taxon>
        <taxon>Spermatophyta</taxon>
        <taxon>Magnoliopsida</taxon>
        <taxon>Liliopsida</taxon>
        <taxon>Poales</taxon>
        <taxon>Poaceae</taxon>
        <taxon>BOP clade</taxon>
        <taxon>Oryzoideae</taxon>
        <taxon>Oryzeae</taxon>
        <taxon>Oryzinae</taxon>
        <taxon>Oryza</taxon>
    </lineage>
</organism>
<feature type="region of interest" description="Disordered" evidence="1">
    <location>
        <begin position="102"/>
        <end position="139"/>
    </location>
</feature>
<reference evidence="2" key="2">
    <citation type="submission" date="2015-06" db="UniProtKB">
        <authorList>
            <consortium name="EnsemblPlants"/>
        </authorList>
    </citation>
    <scope>IDENTIFICATION</scope>
</reference>
<dbReference type="HOGENOM" id="CLU_080283_0_0_1"/>
<evidence type="ECO:0000313" key="2">
    <source>
        <dbReference type="EnsemblPlants" id="ORUFI03G20480.1"/>
    </source>
</evidence>
<evidence type="ECO:0000313" key="3">
    <source>
        <dbReference type="Proteomes" id="UP000008022"/>
    </source>
</evidence>
<dbReference type="AlphaFoldDB" id="A0A0E0NVZ2"/>
<accession>A0A0E0NVZ2</accession>
<feature type="compositionally biased region" description="Gly residues" evidence="1">
    <location>
        <begin position="110"/>
        <end position="137"/>
    </location>
</feature>